<gene>
    <name evidence="2" type="ORF">B0T18DRAFT_395736</name>
</gene>
<feature type="region of interest" description="Disordered" evidence="1">
    <location>
        <begin position="1"/>
        <end position="27"/>
    </location>
</feature>
<dbReference type="PANTHER" id="PTHR38166">
    <property type="entry name" value="C2H2-TYPE DOMAIN-CONTAINING PROTEIN-RELATED"/>
    <property type="match status" value="1"/>
</dbReference>
<dbReference type="Proteomes" id="UP001172155">
    <property type="component" value="Unassembled WGS sequence"/>
</dbReference>
<comment type="caution">
    <text evidence="2">The sequence shown here is derived from an EMBL/GenBank/DDBJ whole genome shotgun (WGS) entry which is preliminary data.</text>
</comment>
<dbReference type="PANTHER" id="PTHR38166:SF1">
    <property type="entry name" value="C2H2-TYPE DOMAIN-CONTAINING PROTEIN"/>
    <property type="match status" value="1"/>
</dbReference>
<keyword evidence="3" id="KW-1185">Reference proteome</keyword>
<protein>
    <recommendedName>
        <fullName evidence="4">C2H2-type domain-containing protein</fullName>
    </recommendedName>
</protein>
<dbReference type="EMBL" id="JAUKUD010000001">
    <property type="protein sequence ID" value="KAK0752975.1"/>
    <property type="molecule type" value="Genomic_DNA"/>
</dbReference>
<feature type="compositionally biased region" description="Basic and acidic residues" evidence="1">
    <location>
        <begin position="163"/>
        <end position="177"/>
    </location>
</feature>
<name>A0AA40F865_9PEZI</name>
<feature type="compositionally biased region" description="Basic and acidic residues" evidence="1">
    <location>
        <begin position="267"/>
        <end position="280"/>
    </location>
</feature>
<feature type="compositionally biased region" description="Acidic residues" evidence="1">
    <location>
        <begin position="281"/>
        <end position="295"/>
    </location>
</feature>
<evidence type="ECO:0008006" key="4">
    <source>
        <dbReference type="Google" id="ProtNLM"/>
    </source>
</evidence>
<organism evidence="2 3">
    <name type="scientific">Schizothecium vesticola</name>
    <dbReference type="NCBI Taxonomy" id="314040"/>
    <lineage>
        <taxon>Eukaryota</taxon>
        <taxon>Fungi</taxon>
        <taxon>Dikarya</taxon>
        <taxon>Ascomycota</taxon>
        <taxon>Pezizomycotina</taxon>
        <taxon>Sordariomycetes</taxon>
        <taxon>Sordariomycetidae</taxon>
        <taxon>Sordariales</taxon>
        <taxon>Schizotheciaceae</taxon>
        <taxon>Schizothecium</taxon>
    </lineage>
</organism>
<feature type="compositionally biased region" description="Polar residues" evidence="1">
    <location>
        <begin position="216"/>
        <end position="248"/>
    </location>
</feature>
<dbReference type="AlphaFoldDB" id="A0AA40F865"/>
<proteinExistence type="predicted"/>
<evidence type="ECO:0000256" key="1">
    <source>
        <dbReference type="SAM" id="MobiDB-lite"/>
    </source>
</evidence>
<feature type="region of interest" description="Disordered" evidence="1">
    <location>
        <begin position="138"/>
        <end position="182"/>
    </location>
</feature>
<accession>A0AA40F865</accession>
<evidence type="ECO:0000313" key="3">
    <source>
        <dbReference type="Proteomes" id="UP001172155"/>
    </source>
</evidence>
<reference evidence="2" key="1">
    <citation type="submission" date="2023-06" db="EMBL/GenBank/DDBJ databases">
        <title>Genome-scale phylogeny and comparative genomics of the fungal order Sordariales.</title>
        <authorList>
            <consortium name="Lawrence Berkeley National Laboratory"/>
            <person name="Hensen N."/>
            <person name="Bonometti L."/>
            <person name="Westerberg I."/>
            <person name="Brannstrom I.O."/>
            <person name="Guillou S."/>
            <person name="Cros-Aarteil S."/>
            <person name="Calhoun S."/>
            <person name="Haridas S."/>
            <person name="Kuo A."/>
            <person name="Mondo S."/>
            <person name="Pangilinan J."/>
            <person name="Riley R."/>
            <person name="LaButti K."/>
            <person name="Andreopoulos B."/>
            <person name="Lipzen A."/>
            <person name="Chen C."/>
            <person name="Yanf M."/>
            <person name="Daum C."/>
            <person name="Ng V."/>
            <person name="Clum A."/>
            <person name="Steindorff A."/>
            <person name="Ohm R."/>
            <person name="Martin F."/>
            <person name="Silar P."/>
            <person name="Natvig D."/>
            <person name="Lalanne C."/>
            <person name="Gautier V."/>
            <person name="Ament-velasquez S.L."/>
            <person name="Kruys A."/>
            <person name="Hutchinson M.I."/>
            <person name="Powell A.J."/>
            <person name="Barry K."/>
            <person name="Miller A.N."/>
            <person name="Grigoriev I.V."/>
            <person name="Debuchy R."/>
            <person name="Gladieux P."/>
            <person name="Thoren M.H."/>
            <person name="Johannesson H."/>
        </authorList>
    </citation>
    <scope>NUCLEOTIDE SEQUENCE</scope>
    <source>
        <strain evidence="2">SMH3187-1</strain>
    </source>
</reference>
<feature type="compositionally biased region" description="Low complexity" evidence="1">
    <location>
        <begin position="341"/>
        <end position="353"/>
    </location>
</feature>
<feature type="region of interest" description="Disordered" evidence="1">
    <location>
        <begin position="216"/>
        <end position="306"/>
    </location>
</feature>
<sequence>MSDSERRSSNKSCHGRPARPPWDRSEDSCGELITKLPGPRGKSVWMAVGRAADVWQHHLSSQILDTLGSSKTNDITGADLSLFMYMVGRDRLTASPRIIFCSSDIRTRKAIRRAVEGSGILNDYPSIGLGDSSSPLARADSGLCRRAPDLPTPPKPRVRRSDRRRDAGEPGKLDGHAQRVQAGSEAALVPPAAGGNLHEPEALRGTLEGMSITGSRSSTFSIDDSTYGTVTGSLDSNRSRCSTPTSSVHDMFPGEHRTHSNTPTVKALDRDTSDSDRFDSADDPESYSESDEMEENTPMTPGSFHPAVARELNPIFVQLHIAYDMYQRHAAGSDNQRSRSGESTGTSSAESSSLARVGAGKDGTPVSRGKRSFSGQDDDEDALATDSKRAKVSSPNGEAFACPYWKKDAQTYSRCCKFKFEDVRRVKQHLDRRHVKTIRCPRCQGKFETRISCDDHIRDADCARQPKIMDEGIDQDQKDRLSKKGQATQSQFQRWYVVWRIVFPGIVEPVSPYNDDDGLSEFLRLEGPAIILGHMRQLPNWNQDDEDRFGQVPSRIILDIERQWVAQRAQGNCQTAVGGTADLPDKEPPTDLALDPSPSPPNAQGVHGPADGVGDGNDLDLPLFPGDVALPGVSGEFSMLDGGHYLNTEDDPVPCDQWIWDEDLNRSTFQ</sequence>
<feature type="region of interest" description="Disordered" evidence="1">
    <location>
        <begin position="576"/>
        <end position="620"/>
    </location>
</feature>
<evidence type="ECO:0000313" key="2">
    <source>
        <dbReference type="EMBL" id="KAK0752975.1"/>
    </source>
</evidence>
<feature type="region of interest" description="Disordered" evidence="1">
    <location>
        <begin position="330"/>
        <end position="396"/>
    </location>
</feature>